<dbReference type="Pfam" id="PF00035">
    <property type="entry name" value="dsrm"/>
    <property type="match status" value="1"/>
</dbReference>
<dbReference type="GO" id="GO:0003725">
    <property type="term" value="F:double-stranded RNA binding"/>
    <property type="evidence" value="ECO:0007669"/>
    <property type="project" value="TreeGrafter"/>
</dbReference>
<dbReference type="OrthoDB" id="9805026at2"/>
<evidence type="ECO:0000256" key="6">
    <source>
        <dbReference type="ARBA" id="ARBA00022552"/>
    </source>
</evidence>
<dbReference type="PROSITE" id="PS50137">
    <property type="entry name" value="DS_RBD"/>
    <property type="match status" value="1"/>
</dbReference>
<name>A0A0A7EFX2_9GAMM</name>
<protein>
    <recommendedName>
        <fullName evidence="15">Ribonuclease 3</fullName>
        <ecNumber evidence="15">3.1.26.3</ecNumber>
    </recommendedName>
    <alternativeName>
        <fullName evidence="15">Ribonuclease III</fullName>
        <shortName evidence="15">RNase III</shortName>
    </alternativeName>
</protein>
<evidence type="ECO:0000259" key="16">
    <source>
        <dbReference type="PROSITE" id="PS50137"/>
    </source>
</evidence>
<evidence type="ECO:0000259" key="17">
    <source>
        <dbReference type="PROSITE" id="PS50142"/>
    </source>
</evidence>
<evidence type="ECO:0000256" key="10">
    <source>
        <dbReference type="ARBA" id="ARBA00022723"/>
    </source>
</evidence>
<evidence type="ECO:0000313" key="19">
    <source>
        <dbReference type="Proteomes" id="UP000030341"/>
    </source>
</evidence>
<reference evidence="18 19" key="1">
    <citation type="submission" date="2014-11" db="EMBL/GenBank/DDBJ databases">
        <title>Complete Genome Sequence of Pseudoalteromonas sp. Strain OCN003 Isolated from Kaneohe Bay, Oahu, Hawaii.</title>
        <authorList>
            <person name="Beurmann S."/>
            <person name="Videau P."/>
            <person name="Ushijima B."/>
            <person name="Smith A.M."/>
            <person name="Aeby G.S."/>
            <person name="Callahan S.M."/>
            <person name="Belcaid M."/>
        </authorList>
    </citation>
    <scope>NUCLEOTIDE SEQUENCE [LARGE SCALE GENOMIC DNA]</scope>
    <source>
        <strain evidence="18 19">OCN003</strain>
    </source>
</reference>
<keyword evidence="11 15" id="KW-0255">Endonuclease</keyword>
<dbReference type="SUPFAM" id="SSF54768">
    <property type="entry name" value="dsRNA-binding domain-like"/>
    <property type="match status" value="1"/>
</dbReference>
<keyword evidence="7 15" id="KW-0507">mRNA processing</keyword>
<keyword evidence="19" id="KW-1185">Reference proteome</keyword>
<feature type="domain" description="RNase III" evidence="17">
    <location>
        <begin position="5"/>
        <end position="127"/>
    </location>
</feature>
<feature type="binding site" evidence="15">
    <location>
        <position position="40"/>
    </location>
    <ligand>
        <name>Mg(2+)</name>
        <dbReference type="ChEBI" id="CHEBI:18420"/>
    </ligand>
</feature>
<dbReference type="eggNOG" id="COG0571">
    <property type="taxonomic scope" value="Bacteria"/>
</dbReference>
<comment type="function">
    <text evidence="15">Digests double-stranded RNA. Involved in the processing of primary rRNA transcript to yield the immediate precursors to the large and small rRNAs (23S and 16S). Processes some mRNAs, and tRNAs when they are encoded in the rRNA operon. Processes pre-crRNA and tracrRNA of type II CRISPR loci if present in the organism.</text>
</comment>
<keyword evidence="14 15" id="KW-0694">RNA-binding</keyword>
<feature type="active site" evidence="15">
    <location>
        <position position="116"/>
    </location>
</feature>
<keyword evidence="8 15" id="KW-0819">tRNA processing</keyword>
<comment type="cofactor">
    <cofactor evidence="15">
        <name>Mg(2+)</name>
        <dbReference type="ChEBI" id="CHEBI:18420"/>
    </cofactor>
</comment>
<organism evidence="18 19">
    <name type="scientific">Pseudoalteromonas piratica</name>
    <dbReference type="NCBI Taxonomy" id="1348114"/>
    <lineage>
        <taxon>Bacteria</taxon>
        <taxon>Pseudomonadati</taxon>
        <taxon>Pseudomonadota</taxon>
        <taxon>Gammaproteobacteria</taxon>
        <taxon>Alteromonadales</taxon>
        <taxon>Pseudoalteromonadaceae</taxon>
        <taxon>Pseudoalteromonas</taxon>
    </lineage>
</organism>
<accession>A0A0A7EFX2</accession>
<dbReference type="SMART" id="SM00358">
    <property type="entry name" value="DSRM"/>
    <property type="match status" value="1"/>
</dbReference>
<evidence type="ECO:0000256" key="8">
    <source>
        <dbReference type="ARBA" id="ARBA00022694"/>
    </source>
</evidence>
<dbReference type="Gene3D" id="1.10.1520.10">
    <property type="entry name" value="Ribonuclease III domain"/>
    <property type="match status" value="1"/>
</dbReference>
<dbReference type="HAMAP" id="MF_00104">
    <property type="entry name" value="RNase_III"/>
    <property type="match status" value="1"/>
</dbReference>
<comment type="subcellular location">
    <subcellularLocation>
        <location evidence="2 15">Cytoplasm</location>
    </subcellularLocation>
</comment>
<dbReference type="FunFam" id="3.30.160.20:FF:000003">
    <property type="entry name" value="Ribonuclease 3"/>
    <property type="match status" value="1"/>
</dbReference>
<dbReference type="GO" id="GO:0008033">
    <property type="term" value="P:tRNA processing"/>
    <property type="evidence" value="ECO:0007669"/>
    <property type="project" value="UniProtKB-KW"/>
</dbReference>
<feature type="binding site" evidence="15">
    <location>
        <position position="113"/>
    </location>
    <ligand>
        <name>Mg(2+)</name>
        <dbReference type="ChEBI" id="CHEBI:18420"/>
    </ligand>
</feature>
<dbReference type="SMART" id="SM00535">
    <property type="entry name" value="RIBOc"/>
    <property type="match status" value="1"/>
</dbReference>
<dbReference type="GO" id="GO:0004525">
    <property type="term" value="F:ribonuclease III activity"/>
    <property type="evidence" value="ECO:0007669"/>
    <property type="project" value="UniProtKB-UniRule"/>
</dbReference>
<sequence>MTKDVNLLFKKIGYSFNDVRLLEQAMTHRSYRGAHNERLEFLGDSILSFVIADALYHQFPKAREGDLSRMRSTLVRGQTLAEFGVEFELGDFLRLGPGELKSGGYRRESTLADAVEAIIGAVFLDSDIETCRELVLNWYQSRLQAITPGHNQKDPKTLLQEYLQARKTPLPSYNVIDTKGQAHNQVFTVECLIENKPQVVAKGSSRRKAEQKAAELALKMIKDDA</sequence>
<dbReference type="PROSITE" id="PS50142">
    <property type="entry name" value="RNASE_3_2"/>
    <property type="match status" value="1"/>
</dbReference>
<dbReference type="SUPFAM" id="SSF69065">
    <property type="entry name" value="RNase III domain-like"/>
    <property type="match status" value="1"/>
</dbReference>
<keyword evidence="15" id="KW-0699">rRNA-binding</keyword>
<dbReference type="CDD" id="cd10845">
    <property type="entry name" value="DSRM_RNAse_III_family"/>
    <property type="match status" value="1"/>
</dbReference>
<evidence type="ECO:0000256" key="4">
    <source>
        <dbReference type="ARBA" id="ARBA00011738"/>
    </source>
</evidence>
<feature type="domain" description="DRBM" evidence="16">
    <location>
        <begin position="154"/>
        <end position="223"/>
    </location>
</feature>
<evidence type="ECO:0000256" key="2">
    <source>
        <dbReference type="ARBA" id="ARBA00004496"/>
    </source>
</evidence>
<dbReference type="InterPro" id="IPR036389">
    <property type="entry name" value="RNase_III_sf"/>
</dbReference>
<evidence type="ECO:0000256" key="13">
    <source>
        <dbReference type="ARBA" id="ARBA00022842"/>
    </source>
</evidence>
<keyword evidence="6 15" id="KW-0698">rRNA processing</keyword>
<keyword evidence="13 15" id="KW-0460">Magnesium</keyword>
<evidence type="ECO:0000256" key="1">
    <source>
        <dbReference type="ARBA" id="ARBA00000109"/>
    </source>
</evidence>
<dbReference type="GO" id="GO:0046872">
    <property type="term" value="F:metal ion binding"/>
    <property type="evidence" value="ECO:0007669"/>
    <property type="project" value="UniProtKB-KW"/>
</dbReference>
<dbReference type="InterPro" id="IPR011907">
    <property type="entry name" value="RNase_III"/>
</dbReference>
<dbReference type="GO" id="GO:0005737">
    <property type="term" value="C:cytoplasm"/>
    <property type="evidence" value="ECO:0007669"/>
    <property type="project" value="UniProtKB-SubCell"/>
</dbReference>
<dbReference type="STRING" id="1348114.OM33_06900"/>
<evidence type="ECO:0000256" key="15">
    <source>
        <dbReference type="HAMAP-Rule" id="MF_00104"/>
    </source>
</evidence>
<dbReference type="GO" id="GO:0019843">
    <property type="term" value="F:rRNA binding"/>
    <property type="evidence" value="ECO:0007669"/>
    <property type="project" value="UniProtKB-KW"/>
</dbReference>
<evidence type="ECO:0000256" key="7">
    <source>
        <dbReference type="ARBA" id="ARBA00022664"/>
    </source>
</evidence>
<comment type="catalytic activity">
    <reaction evidence="1 15">
        <text>Endonucleolytic cleavage to 5'-phosphomonoester.</text>
        <dbReference type="EC" id="3.1.26.3"/>
    </reaction>
</comment>
<keyword evidence="10 15" id="KW-0479">Metal-binding</keyword>
<dbReference type="EC" id="3.1.26.3" evidence="15"/>
<evidence type="ECO:0000313" key="18">
    <source>
        <dbReference type="EMBL" id="AIY64907.1"/>
    </source>
</evidence>
<feature type="binding site" evidence="15">
    <location>
        <position position="116"/>
    </location>
    <ligand>
        <name>Mg(2+)</name>
        <dbReference type="ChEBI" id="CHEBI:18420"/>
    </ligand>
</feature>
<dbReference type="NCBIfam" id="TIGR02191">
    <property type="entry name" value="RNaseIII"/>
    <property type="match status" value="1"/>
</dbReference>
<dbReference type="KEGG" id="pseo:OM33_06900"/>
<gene>
    <name evidence="15 18" type="primary">rnc</name>
    <name evidence="18" type="ORF">OM33_06900</name>
</gene>
<evidence type="ECO:0000256" key="5">
    <source>
        <dbReference type="ARBA" id="ARBA00022490"/>
    </source>
</evidence>
<dbReference type="FunFam" id="1.10.1520.10:FF:000001">
    <property type="entry name" value="Ribonuclease 3"/>
    <property type="match status" value="1"/>
</dbReference>
<dbReference type="PANTHER" id="PTHR11207:SF0">
    <property type="entry name" value="RIBONUCLEASE 3"/>
    <property type="match status" value="1"/>
</dbReference>
<dbReference type="RefSeq" id="WP_038640305.1">
    <property type="nucleotide sequence ID" value="NZ_CP009888.1"/>
</dbReference>
<keyword evidence="12 15" id="KW-0378">Hydrolase</keyword>
<keyword evidence="9 15" id="KW-0540">Nuclease</keyword>
<dbReference type="CDD" id="cd00593">
    <property type="entry name" value="RIBOc"/>
    <property type="match status" value="1"/>
</dbReference>
<comment type="subunit">
    <text evidence="4 15">Homodimer.</text>
</comment>
<dbReference type="GO" id="GO:0006364">
    <property type="term" value="P:rRNA processing"/>
    <property type="evidence" value="ECO:0007669"/>
    <property type="project" value="UniProtKB-UniRule"/>
</dbReference>
<evidence type="ECO:0000256" key="12">
    <source>
        <dbReference type="ARBA" id="ARBA00022801"/>
    </source>
</evidence>
<proteinExistence type="inferred from homology"/>
<comment type="similarity">
    <text evidence="3">Belongs to the ribonuclease III family.</text>
</comment>
<dbReference type="PROSITE" id="PS00517">
    <property type="entry name" value="RNASE_3_1"/>
    <property type="match status" value="1"/>
</dbReference>
<dbReference type="HOGENOM" id="CLU_000907_1_1_6"/>
<feature type="active site" evidence="15">
    <location>
        <position position="44"/>
    </location>
</feature>
<evidence type="ECO:0000256" key="11">
    <source>
        <dbReference type="ARBA" id="ARBA00022759"/>
    </source>
</evidence>
<evidence type="ECO:0000256" key="14">
    <source>
        <dbReference type="ARBA" id="ARBA00022884"/>
    </source>
</evidence>
<dbReference type="EMBL" id="CP009888">
    <property type="protein sequence ID" value="AIY64907.1"/>
    <property type="molecule type" value="Genomic_DNA"/>
</dbReference>
<dbReference type="InterPro" id="IPR014720">
    <property type="entry name" value="dsRBD_dom"/>
</dbReference>
<evidence type="ECO:0000256" key="3">
    <source>
        <dbReference type="ARBA" id="ARBA00010183"/>
    </source>
</evidence>
<evidence type="ECO:0000256" key="9">
    <source>
        <dbReference type="ARBA" id="ARBA00022722"/>
    </source>
</evidence>
<dbReference type="GO" id="GO:0006397">
    <property type="term" value="P:mRNA processing"/>
    <property type="evidence" value="ECO:0007669"/>
    <property type="project" value="UniProtKB-UniRule"/>
</dbReference>
<dbReference type="Proteomes" id="UP000030341">
    <property type="component" value="Chromosome 1"/>
</dbReference>
<dbReference type="PANTHER" id="PTHR11207">
    <property type="entry name" value="RIBONUCLEASE III"/>
    <property type="match status" value="1"/>
</dbReference>
<dbReference type="GO" id="GO:0042802">
    <property type="term" value="F:identical protein binding"/>
    <property type="evidence" value="ECO:0007669"/>
    <property type="project" value="UniProtKB-ARBA"/>
</dbReference>
<dbReference type="AlphaFoldDB" id="A0A0A7EFX2"/>
<dbReference type="GO" id="GO:0010468">
    <property type="term" value="P:regulation of gene expression"/>
    <property type="evidence" value="ECO:0007669"/>
    <property type="project" value="TreeGrafter"/>
</dbReference>
<dbReference type="InterPro" id="IPR000999">
    <property type="entry name" value="RNase_III_dom"/>
</dbReference>
<dbReference type="Gene3D" id="3.30.160.20">
    <property type="match status" value="1"/>
</dbReference>
<keyword evidence="5 15" id="KW-0963">Cytoplasm</keyword>
<dbReference type="Pfam" id="PF14622">
    <property type="entry name" value="Ribonucleas_3_3"/>
    <property type="match status" value="1"/>
</dbReference>